<reference evidence="1" key="1">
    <citation type="submission" date="2022-07" db="EMBL/GenBank/DDBJ databases">
        <title>Genome Sequence of Phlebia brevispora.</title>
        <authorList>
            <person name="Buettner E."/>
        </authorList>
    </citation>
    <scope>NUCLEOTIDE SEQUENCE</scope>
    <source>
        <strain evidence="1">MPL23</strain>
    </source>
</reference>
<keyword evidence="2" id="KW-1185">Reference proteome</keyword>
<evidence type="ECO:0000313" key="2">
    <source>
        <dbReference type="Proteomes" id="UP001148662"/>
    </source>
</evidence>
<dbReference type="EMBL" id="JANHOG010002579">
    <property type="protein sequence ID" value="KAJ3521962.1"/>
    <property type="molecule type" value="Genomic_DNA"/>
</dbReference>
<comment type="caution">
    <text evidence="1">The sequence shown here is derived from an EMBL/GenBank/DDBJ whole genome shotgun (WGS) entry which is preliminary data.</text>
</comment>
<accession>A0ACC1RMZ9</accession>
<evidence type="ECO:0000313" key="1">
    <source>
        <dbReference type="EMBL" id="KAJ3521962.1"/>
    </source>
</evidence>
<proteinExistence type="predicted"/>
<gene>
    <name evidence="1" type="ORF">NM688_g8945</name>
</gene>
<sequence length="393" mass="43268">MSDYSGFCLGRSLLRKPVTAYSGFCLGRSFLRKPFPTSIYRFLTAVAVDSPAASGVVSLAPVPRRKDVLCSLDETSRHRFAQSLLSSDMSIFWRARHRREGIDPFQSERFRLESSASKNFTSASKRLGAADASGEVRTKSSLGGKLLDSVQQQRQSKRSMPVLLSGLLFLFSSIILQLCLAVFVAPRIQCSSLPSPINSLCPSIVVRDGERGVHVHKSHNLAFLTNGAKLIRQFSHVGIEPPPLFRRLFFSPLSAASYSLDGVVDLAHCWVFQGDQAQLAIRLSNYSAITRIAIEQPYATDEVARSPRQIAVWGLVDGPEDEARLAEQQELYETLLSRMRSAVEHPAKGYHFIPLAAFAYDGTSAGLQTFSVFHNVAALGLEYGVILVQVLSN</sequence>
<dbReference type="Proteomes" id="UP001148662">
    <property type="component" value="Unassembled WGS sequence"/>
</dbReference>
<organism evidence="1 2">
    <name type="scientific">Phlebia brevispora</name>
    <dbReference type="NCBI Taxonomy" id="194682"/>
    <lineage>
        <taxon>Eukaryota</taxon>
        <taxon>Fungi</taxon>
        <taxon>Dikarya</taxon>
        <taxon>Basidiomycota</taxon>
        <taxon>Agaricomycotina</taxon>
        <taxon>Agaricomycetes</taxon>
        <taxon>Polyporales</taxon>
        <taxon>Meruliaceae</taxon>
        <taxon>Phlebia</taxon>
    </lineage>
</organism>
<name>A0ACC1RMZ9_9APHY</name>
<protein>
    <submittedName>
        <fullName evidence="1">Uncharacterized protein</fullName>
    </submittedName>
</protein>